<organism evidence="2">
    <name type="scientific">Rhizophora mucronata</name>
    <name type="common">Asiatic mangrove</name>
    <dbReference type="NCBI Taxonomy" id="61149"/>
    <lineage>
        <taxon>Eukaryota</taxon>
        <taxon>Viridiplantae</taxon>
        <taxon>Streptophyta</taxon>
        <taxon>Embryophyta</taxon>
        <taxon>Tracheophyta</taxon>
        <taxon>Spermatophyta</taxon>
        <taxon>Magnoliopsida</taxon>
        <taxon>eudicotyledons</taxon>
        <taxon>Gunneridae</taxon>
        <taxon>Pentapetalae</taxon>
        <taxon>rosids</taxon>
        <taxon>fabids</taxon>
        <taxon>Malpighiales</taxon>
        <taxon>Rhizophoraceae</taxon>
        <taxon>Rhizophora</taxon>
    </lineage>
</organism>
<dbReference type="EMBL" id="GGEC01003261">
    <property type="protein sequence ID" value="MBW83744.1"/>
    <property type="molecule type" value="Transcribed_RNA"/>
</dbReference>
<protein>
    <submittedName>
        <fullName evidence="2">Uncharacterized protein MANES_15G010100</fullName>
    </submittedName>
</protein>
<proteinExistence type="predicted"/>
<dbReference type="PANTHER" id="PTHR47697:SF1">
    <property type="entry name" value="OS03G0340700 PROTEIN"/>
    <property type="match status" value="1"/>
</dbReference>
<sequence>MNSYYGKWSSGSLNNFNFDLGIGSNRPKSLNDQKKNQTSSGYSTYSSSTTSQPKPAWQPNKPSWTHQNAPHWVKRTHFYGG</sequence>
<feature type="compositionally biased region" description="Low complexity" evidence="1">
    <location>
        <begin position="38"/>
        <end position="51"/>
    </location>
</feature>
<name>A0A2P2IR91_RHIMU</name>
<reference evidence="2" key="1">
    <citation type="submission" date="2018-02" db="EMBL/GenBank/DDBJ databases">
        <title>Rhizophora mucronata_Transcriptome.</title>
        <authorList>
            <person name="Meera S.P."/>
            <person name="Sreeshan A."/>
            <person name="Augustine A."/>
        </authorList>
    </citation>
    <scope>NUCLEOTIDE SEQUENCE</scope>
    <source>
        <tissue evidence="2">Leaf</tissue>
    </source>
</reference>
<dbReference type="AlphaFoldDB" id="A0A2P2IR91"/>
<evidence type="ECO:0000313" key="2">
    <source>
        <dbReference type="EMBL" id="MBW83744.1"/>
    </source>
</evidence>
<feature type="region of interest" description="Disordered" evidence="1">
    <location>
        <begin position="20"/>
        <end position="70"/>
    </location>
</feature>
<dbReference type="PANTHER" id="PTHR47697">
    <property type="entry name" value="OS03G0340700 PROTEIN"/>
    <property type="match status" value="1"/>
</dbReference>
<accession>A0A2P2IR91</accession>
<evidence type="ECO:0000256" key="1">
    <source>
        <dbReference type="SAM" id="MobiDB-lite"/>
    </source>
</evidence>